<dbReference type="SUPFAM" id="SSF53822">
    <property type="entry name" value="Periplasmic binding protein-like I"/>
    <property type="match status" value="1"/>
</dbReference>
<sequence>MLRDVAREAGVSPAIASRVLNVDPTVRVREETRQRVQAVAKEMGYVPHSVARSLRGARTGAIGLVMHELESPINVDVLAGAQSRCAQAGYVTLLAEAEQLAEDHSQLSAFLARGRLDGVILHSGYGHEDRLVEAISRSVPAVLVNSDDGRAVPTVRVDDAAAAALATEHLLELGHREIAFLAGPKGSQTSDRRESGYRDALTRHGCAGSARVMHAGWSADSGVAAVQKLRHAATLPTALVVANAVTASGVLSALRDAPVAVPDEISVVTIHDSWFLAHLAVALTAVRLPLQDLGAAAATLLIDTIDGRGPVQDVFITEPAPELMLRNSTGRPRDRTRDPLIDQA</sequence>
<dbReference type="SMART" id="SM00354">
    <property type="entry name" value="HTH_LACI"/>
    <property type="match status" value="1"/>
</dbReference>
<keyword evidence="7" id="KW-1185">Reference proteome</keyword>
<evidence type="ECO:0000313" key="7">
    <source>
        <dbReference type="Proteomes" id="UP000199220"/>
    </source>
</evidence>
<dbReference type="AlphaFoldDB" id="A0A1H5ET85"/>
<feature type="region of interest" description="Disordered" evidence="4">
    <location>
        <begin position="325"/>
        <end position="344"/>
    </location>
</feature>
<evidence type="ECO:0000256" key="3">
    <source>
        <dbReference type="ARBA" id="ARBA00023163"/>
    </source>
</evidence>
<dbReference type="Gene3D" id="3.40.50.2300">
    <property type="match status" value="2"/>
</dbReference>
<proteinExistence type="predicted"/>
<dbReference type="InterPro" id="IPR010982">
    <property type="entry name" value="Lambda_DNA-bd_dom_sf"/>
</dbReference>
<dbReference type="CDD" id="cd06267">
    <property type="entry name" value="PBP1_LacI_sugar_binding-like"/>
    <property type="match status" value="1"/>
</dbReference>
<dbReference type="PANTHER" id="PTHR30146:SF109">
    <property type="entry name" value="HTH-TYPE TRANSCRIPTIONAL REGULATOR GALS"/>
    <property type="match status" value="1"/>
</dbReference>
<dbReference type="Pfam" id="PF13377">
    <property type="entry name" value="Peripla_BP_3"/>
    <property type="match status" value="1"/>
</dbReference>
<gene>
    <name evidence="6" type="ORF">SAMN04488554_1123</name>
</gene>
<name>A0A1H5ET85_9MICO</name>
<dbReference type="Proteomes" id="UP000199220">
    <property type="component" value="Unassembled WGS sequence"/>
</dbReference>
<keyword evidence="3" id="KW-0804">Transcription</keyword>
<dbReference type="SUPFAM" id="SSF47413">
    <property type="entry name" value="lambda repressor-like DNA-binding domains"/>
    <property type="match status" value="1"/>
</dbReference>
<dbReference type="EMBL" id="FNTX01000001">
    <property type="protein sequence ID" value="SED94341.1"/>
    <property type="molecule type" value="Genomic_DNA"/>
</dbReference>
<evidence type="ECO:0000256" key="4">
    <source>
        <dbReference type="SAM" id="MobiDB-lite"/>
    </source>
</evidence>
<dbReference type="PANTHER" id="PTHR30146">
    <property type="entry name" value="LACI-RELATED TRANSCRIPTIONAL REPRESSOR"/>
    <property type="match status" value="1"/>
</dbReference>
<keyword evidence="2" id="KW-0238">DNA-binding</keyword>
<feature type="domain" description="HTH lacI-type" evidence="5">
    <location>
        <begin position="1"/>
        <end position="56"/>
    </location>
</feature>
<keyword evidence="1" id="KW-0805">Transcription regulation</keyword>
<protein>
    <submittedName>
        <fullName evidence="6">Transcriptional regulator, LacI family</fullName>
    </submittedName>
</protein>
<dbReference type="Gene3D" id="1.10.260.40">
    <property type="entry name" value="lambda repressor-like DNA-binding domains"/>
    <property type="match status" value="1"/>
</dbReference>
<organism evidence="6 7">
    <name type="scientific">Ruania alba</name>
    <dbReference type="NCBI Taxonomy" id="648782"/>
    <lineage>
        <taxon>Bacteria</taxon>
        <taxon>Bacillati</taxon>
        <taxon>Actinomycetota</taxon>
        <taxon>Actinomycetes</taxon>
        <taxon>Micrococcales</taxon>
        <taxon>Ruaniaceae</taxon>
        <taxon>Ruania</taxon>
    </lineage>
</organism>
<evidence type="ECO:0000256" key="1">
    <source>
        <dbReference type="ARBA" id="ARBA00023015"/>
    </source>
</evidence>
<dbReference type="STRING" id="648782.SAMN04488554_1123"/>
<dbReference type="PROSITE" id="PS50932">
    <property type="entry name" value="HTH_LACI_2"/>
    <property type="match status" value="1"/>
</dbReference>
<feature type="compositionally biased region" description="Basic and acidic residues" evidence="4">
    <location>
        <begin position="331"/>
        <end position="344"/>
    </location>
</feature>
<dbReference type="InterPro" id="IPR000843">
    <property type="entry name" value="HTH_LacI"/>
</dbReference>
<accession>A0A1H5ET85</accession>
<evidence type="ECO:0000313" key="6">
    <source>
        <dbReference type="EMBL" id="SED94341.1"/>
    </source>
</evidence>
<evidence type="ECO:0000256" key="2">
    <source>
        <dbReference type="ARBA" id="ARBA00023125"/>
    </source>
</evidence>
<dbReference type="CDD" id="cd01392">
    <property type="entry name" value="HTH_LacI"/>
    <property type="match status" value="1"/>
</dbReference>
<dbReference type="GO" id="GO:0000976">
    <property type="term" value="F:transcription cis-regulatory region binding"/>
    <property type="evidence" value="ECO:0007669"/>
    <property type="project" value="TreeGrafter"/>
</dbReference>
<dbReference type="Pfam" id="PF00356">
    <property type="entry name" value="LacI"/>
    <property type="match status" value="1"/>
</dbReference>
<evidence type="ECO:0000259" key="5">
    <source>
        <dbReference type="PROSITE" id="PS50932"/>
    </source>
</evidence>
<reference evidence="7" key="1">
    <citation type="submission" date="2016-10" db="EMBL/GenBank/DDBJ databases">
        <authorList>
            <person name="Varghese N."/>
            <person name="Submissions S."/>
        </authorList>
    </citation>
    <scope>NUCLEOTIDE SEQUENCE [LARGE SCALE GENOMIC DNA]</scope>
    <source>
        <strain evidence="7">DSM 21368</strain>
    </source>
</reference>
<dbReference type="GO" id="GO:0003700">
    <property type="term" value="F:DNA-binding transcription factor activity"/>
    <property type="evidence" value="ECO:0007669"/>
    <property type="project" value="TreeGrafter"/>
</dbReference>
<dbReference type="InterPro" id="IPR046335">
    <property type="entry name" value="LacI/GalR-like_sensor"/>
</dbReference>
<dbReference type="InterPro" id="IPR028082">
    <property type="entry name" value="Peripla_BP_I"/>
</dbReference>